<dbReference type="InterPro" id="IPR003410">
    <property type="entry name" value="HYR_dom"/>
</dbReference>
<evidence type="ECO:0000259" key="3">
    <source>
        <dbReference type="PROSITE" id="PS50268"/>
    </source>
</evidence>
<dbReference type="Pfam" id="PF13517">
    <property type="entry name" value="FG-GAP_3"/>
    <property type="match status" value="3"/>
</dbReference>
<dbReference type="InterPro" id="IPR028994">
    <property type="entry name" value="Integrin_alpha_N"/>
</dbReference>
<dbReference type="InterPro" id="IPR013517">
    <property type="entry name" value="FG-GAP"/>
</dbReference>
<dbReference type="Gene3D" id="2.130.10.130">
    <property type="entry name" value="Integrin alpha, N-terminal"/>
    <property type="match status" value="2"/>
</dbReference>
<keyword evidence="1" id="KW-0732">Signal</keyword>
<name>A0A974WI13_9BACT</name>
<dbReference type="Pfam" id="PF13585">
    <property type="entry name" value="CHU_C"/>
    <property type="match status" value="1"/>
</dbReference>
<dbReference type="AlphaFoldDB" id="A0A974WI13"/>
<dbReference type="PANTHER" id="PTHR44103">
    <property type="entry name" value="PROPROTEIN CONVERTASE P"/>
    <property type="match status" value="1"/>
</dbReference>
<dbReference type="PANTHER" id="PTHR44103:SF1">
    <property type="entry name" value="PROPROTEIN CONVERTASE P"/>
    <property type="match status" value="1"/>
</dbReference>
<dbReference type="EMBL" id="CP070608">
    <property type="protein sequence ID" value="QSE98791.1"/>
    <property type="molecule type" value="Genomic_DNA"/>
</dbReference>
<dbReference type="GO" id="GO:0005509">
    <property type="term" value="F:calcium ion binding"/>
    <property type="evidence" value="ECO:0007669"/>
    <property type="project" value="InterPro"/>
</dbReference>
<evidence type="ECO:0000256" key="2">
    <source>
        <dbReference type="ARBA" id="ARBA00022737"/>
    </source>
</evidence>
<proteinExistence type="predicted"/>
<protein>
    <submittedName>
        <fullName evidence="5">VCBS repeat-containing protein</fullName>
    </submittedName>
</protein>
<dbReference type="InterPro" id="IPR002126">
    <property type="entry name" value="Cadherin-like_dom"/>
</dbReference>
<evidence type="ECO:0000259" key="4">
    <source>
        <dbReference type="PROSITE" id="PS50825"/>
    </source>
</evidence>
<dbReference type="InterPro" id="IPR032812">
    <property type="entry name" value="SbsA_Ig"/>
</dbReference>
<dbReference type="GO" id="GO:0016020">
    <property type="term" value="C:membrane"/>
    <property type="evidence" value="ECO:0007669"/>
    <property type="project" value="InterPro"/>
</dbReference>
<evidence type="ECO:0000256" key="1">
    <source>
        <dbReference type="ARBA" id="ARBA00022729"/>
    </source>
</evidence>
<gene>
    <name evidence="5" type="ORF">JR347_06855</name>
</gene>
<keyword evidence="6" id="KW-1185">Reference proteome</keyword>
<evidence type="ECO:0000313" key="6">
    <source>
        <dbReference type="Proteomes" id="UP000662783"/>
    </source>
</evidence>
<dbReference type="PROSITE" id="PS50268">
    <property type="entry name" value="CADHERIN_2"/>
    <property type="match status" value="1"/>
</dbReference>
<dbReference type="Pfam" id="PF13205">
    <property type="entry name" value="Big_5"/>
    <property type="match status" value="1"/>
</dbReference>
<organism evidence="5 6">
    <name type="scientific">Fulvivirga lutea</name>
    <dbReference type="NCBI Taxonomy" id="2810512"/>
    <lineage>
        <taxon>Bacteria</taxon>
        <taxon>Pseudomonadati</taxon>
        <taxon>Bacteroidota</taxon>
        <taxon>Cytophagia</taxon>
        <taxon>Cytophagales</taxon>
        <taxon>Fulvivirgaceae</taxon>
        <taxon>Fulvivirga</taxon>
    </lineage>
</organism>
<evidence type="ECO:0000313" key="5">
    <source>
        <dbReference type="EMBL" id="QSE98791.1"/>
    </source>
</evidence>
<dbReference type="PROSITE" id="PS50825">
    <property type="entry name" value="HYR"/>
    <property type="match status" value="1"/>
</dbReference>
<dbReference type="Proteomes" id="UP000662783">
    <property type="component" value="Chromosome"/>
</dbReference>
<dbReference type="RefSeq" id="WP_205723305.1">
    <property type="nucleotide sequence ID" value="NZ_CP070608.1"/>
</dbReference>
<feature type="domain" description="HYR" evidence="4">
    <location>
        <begin position="489"/>
        <end position="572"/>
    </location>
</feature>
<dbReference type="SUPFAM" id="SSF69318">
    <property type="entry name" value="Integrin alpha N-terminal domain"/>
    <property type="match status" value="1"/>
</dbReference>
<reference evidence="5" key="1">
    <citation type="submission" date="2021-02" db="EMBL/GenBank/DDBJ databases">
        <title>Fulvivirga sp. S481 isolated from sea water.</title>
        <authorList>
            <person name="Bae S.S."/>
            <person name="Baek K."/>
        </authorList>
    </citation>
    <scope>NUCLEOTIDE SEQUENCE</scope>
    <source>
        <strain evidence="5">S481</strain>
    </source>
</reference>
<keyword evidence="2" id="KW-0677">Repeat</keyword>
<sequence>MAHVNKIKKDMIKSALTTLFLLLLNWQIFAQLPIQLTATNPSNNATAVTNTANISVTFDKEVNPTTLTTGGVVIHGGNGPVLDFPMPTVSGSTATFDPVRNFFPGEVVSISFTSGVTATDGGILETPFVSRFTTAVSPASPGVFANGQNRINSDAGNQGGTRSVHAADLDGDGDLDVLSASQNNGLIAWYENDGSGSFGTTQTITTAVFGAISVYAADLDGDGDLDVLSAAEGGGFIAWHENDGSGTFGAMQTITNGAPTASSVYAADLDGDGDLDVLSASEANGIAWYENDGSGSFGALQTITTEASGAKSVYAADLDGDGDLDVLSASQFDNRIAWCENDGSGSFGPLQTITTGASAAWSVYAADLDGDGDLDVLSASLVDDRIAWYENDGSGSFGSQQTITTSANDAFSVYAADLDGDGDLDVLSASQADARIAWYENDGSGSFGSQQTITTSANGAISVYAADLDGDGDLDVLSASEFDNQIAWYENALPISITCPANQNVNFNANCEFVIPDFSELVSVENNVSPTPTLVQSPIAGTVITTSQTVTFTVTDSNGNTDQCTFELIPADNTEPVISAVADQNVNCQFVLIDYTGLATATDNCTATPVITQSPVVGTVINTTQTVTLTATDDAGNTATTTFEVIPSDTNDPVISAVADQNVDFDTNCQFALIDYTGLATATDNCTATPVITQSPVVGTVITTTQTVTLTATDDSGNTATTTFEVIPADTSEPIISAVADQNVEFDANCQFTLLDYTGLATVTDNCTNTLVITQSPAVGTEITSSQTVTLMATDDAGNTATITFEVIIVDTTDPVISTVADQNVEFDANCQFTLLDYTGLATATDFCNTTPIITQSPAVGTVITTTQMVTLTATDDAGNTATTTFEVIPTDDTPPSVIARDITIQLDVNGQASIATSDIDNGSTDNCSLSLALDQTNFTCADIGTNIVTLTATDGSGNSSFATATVTVEDNIAPTVITRNITLPLDESGQASIIPEDIDNGSTDNCGIASLELDITTFNIPTTSSTVTLTVTDVNGNSSSGTAIVSFEMFGTDLFLPTLFTPNGDSNNDFFIVRGGGNVASIQMKIFDRENNLVYSSESLTELFQTGWDGGGQPQGAYLWGISGSFTDGSPLLVNGKNTGIIRLLR</sequence>
<dbReference type="GO" id="GO:0007156">
    <property type="term" value="P:homophilic cell adhesion via plasma membrane adhesion molecules"/>
    <property type="evidence" value="ECO:0007669"/>
    <property type="project" value="InterPro"/>
</dbReference>
<feature type="domain" description="Cadherin" evidence="3">
    <location>
        <begin position="692"/>
        <end position="817"/>
    </location>
</feature>
<accession>A0A974WI13</accession>
<dbReference type="KEGG" id="fuv:JR347_06855"/>